<dbReference type="EMBL" id="JAGGLB010000024">
    <property type="protein sequence ID" value="MBP1994287.1"/>
    <property type="molecule type" value="Genomic_DNA"/>
</dbReference>
<comment type="caution">
    <text evidence="3">The sequence shown here is derived from an EMBL/GenBank/DDBJ whole genome shotgun (WGS) entry which is preliminary data.</text>
</comment>
<reference evidence="3 4" key="1">
    <citation type="submission" date="2021-03" db="EMBL/GenBank/DDBJ databases">
        <title>Genomic Encyclopedia of Type Strains, Phase IV (KMG-IV): sequencing the most valuable type-strain genomes for metagenomic binning, comparative biology and taxonomic classification.</title>
        <authorList>
            <person name="Goeker M."/>
        </authorList>
    </citation>
    <scope>NUCLEOTIDE SEQUENCE [LARGE SCALE GENOMIC DNA]</scope>
    <source>
        <strain evidence="3 4">DSM 26048</strain>
    </source>
</reference>
<keyword evidence="1" id="KW-0378">Hydrolase</keyword>
<dbReference type="InterPro" id="IPR049492">
    <property type="entry name" value="BD-FAE-like_dom"/>
</dbReference>
<keyword evidence="4" id="KW-1185">Reference proteome</keyword>
<dbReference type="InterPro" id="IPR029058">
    <property type="entry name" value="AB_hydrolase_fold"/>
</dbReference>
<organism evidence="3 4">
    <name type="scientific">Paenibacillus eucommiae</name>
    <dbReference type="NCBI Taxonomy" id="1355755"/>
    <lineage>
        <taxon>Bacteria</taxon>
        <taxon>Bacillati</taxon>
        <taxon>Bacillota</taxon>
        <taxon>Bacilli</taxon>
        <taxon>Bacillales</taxon>
        <taxon>Paenibacillaceae</taxon>
        <taxon>Paenibacillus</taxon>
    </lineage>
</organism>
<dbReference type="InterPro" id="IPR050300">
    <property type="entry name" value="GDXG_lipolytic_enzyme"/>
</dbReference>
<dbReference type="SUPFAM" id="SSF53474">
    <property type="entry name" value="alpha/beta-Hydrolases"/>
    <property type="match status" value="1"/>
</dbReference>
<name>A0ABS4J380_9BACL</name>
<sequence length="261" mass="29964">MELITYYYDEDIQLKRALDIARPVELSRRTALFYIHGGGWRGSSRDLYHEHMQYFSHRGYLCASAGYRLVPVVQLPGQMADVRDGYSLFIRYIEENGLTIDRIILIGSSAGAHLASMLAVTEPRWLEEGAKPRLNWRRPTACVSVCGPGTLMKWDNMEVNIKRAIEELLGVTYEANTLLFQQASPIEHVNEQSPDFLFLIAGKEKLFPHPFIYAMSDKLKYFGKRADVVLFPEAEHGFFYHLRSDLQLEALAVLEAYMESY</sequence>
<evidence type="ECO:0000313" key="4">
    <source>
        <dbReference type="Proteomes" id="UP001519287"/>
    </source>
</evidence>
<evidence type="ECO:0000259" key="2">
    <source>
        <dbReference type="Pfam" id="PF20434"/>
    </source>
</evidence>
<dbReference type="Gene3D" id="3.40.50.1820">
    <property type="entry name" value="alpha/beta hydrolase"/>
    <property type="match status" value="1"/>
</dbReference>
<proteinExistence type="predicted"/>
<evidence type="ECO:0000313" key="3">
    <source>
        <dbReference type="EMBL" id="MBP1994287.1"/>
    </source>
</evidence>
<dbReference type="PANTHER" id="PTHR48081">
    <property type="entry name" value="AB HYDROLASE SUPERFAMILY PROTEIN C4A8.06C"/>
    <property type="match status" value="1"/>
</dbReference>
<dbReference type="RefSeq" id="WP_209976129.1">
    <property type="nucleotide sequence ID" value="NZ_JAGGLB010000024.1"/>
</dbReference>
<protein>
    <submittedName>
        <fullName evidence="3">Acetyl esterase/lipase</fullName>
    </submittedName>
</protein>
<dbReference type="Proteomes" id="UP001519287">
    <property type="component" value="Unassembled WGS sequence"/>
</dbReference>
<dbReference type="Pfam" id="PF20434">
    <property type="entry name" value="BD-FAE"/>
    <property type="match status" value="1"/>
</dbReference>
<gene>
    <name evidence="3" type="ORF">J2Z66_005923</name>
</gene>
<feature type="domain" description="BD-FAE-like" evidence="2">
    <location>
        <begin position="18"/>
        <end position="208"/>
    </location>
</feature>
<accession>A0ABS4J380</accession>
<evidence type="ECO:0000256" key="1">
    <source>
        <dbReference type="ARBA" id="ARBA00022801"/>
    </source>
</evidence>